<dbReference type="Pfam" id="PF09524">
    <property type="entry name" value="Phg_2220_C"/>
    <property type="match status" value="1"/>
</dbReference>
<evidence type="ECO:0000259" key="2">
    <source>
        <dbReference type="Pfam" id="PF09524"/>
    </source>
</evidence>
<feature type="region of interest" description="Disordered" evidence="1">
    <location>
        <begin position="128"/>
        <end position="180"/>
    </location>
</feature>
<dbReference type="InterPro" id="IPR011741">
    <property type="entry name" value="Phg_2220_C"/>
</dbReference>
<organism evidence="4">
    <name type="scientific">Loigolactobacillus rennini</name>
    <dbReference type="NCBI Taxonomy" id="238013"/>
    <lineage>
        <taxon>Bacteria</taxon>
        <taxon>Bacillati</taxon>
        <taxon>Bacillota</taxon>
        <taxon>Bacilli</taxon>
        <taxon>Lactobacillales</taxon>
        <taxon>Lactobacillaceae</taxon>
        <taxon>Loigolactobacillus</taxon>
    </lineage>
</organism>
<dbReference type="AlphaFoldDB" id="A0A1K2I9J8"/>
<evidence type="ECO:0000313" key="4">
    <source>
        <dbReference type="EMBL" id="SFZ89067.1"/>
    </source>
</evidence>
<dbReference type="EMBL" id="LT634362">
    <property type="protein sequence ID" value="SFZ89067.1"/>
    <property type="molecule type" value="Genomic_DNA"/>
</dbReference>
<evidence type="ECO:0000256" key="1">
    <source>
        <dbReference type="SAM" id="MobiDB-lite"/>
    </source>
</evidence>
<protein>
    <submittedName>
        <fullName evidence="4">Uncharacterized protein</fullName>
    </submittedName>
</protein>
<feature type="compositionally biased region" description="Polar residues" evidence="1">
    <location>
        <begin position="148"/>
        <end position="159"/>
    </location>
</feature>
<feature type="domain" description="Phage replisome organiser N-terminal" evidence="3">
    <location>
        <begin position="28"/>
        <end position="108"/>
    </location>
</feature>
<proteinExistence type="predicted"/>
<feature type="region of interest" description="Disordered" evidence="1">
    <location>
        <begin position="195"/>
        <end position="253"/>
    </location>
</feature>
<accession>A0A1K2I9J8</accession>
<reference evidence="4" key="1">
    <citation type="submission" date="2016-11" db="EMBL/GenBank/DDBJ databases">
        <authorList>
            <person name="Jaros S."/>
            <person name="Januszkiewicz K."/>
            <person name="Wedrychowicz H."/>
        </authorList>
    </citation>
    <scope>NUCLEOTIDE SEQUENCE</scope>
    <source>
        <strain evidence="4">ACA-DC 565</strain>
    </source>
</reference>
<gene>
    <name evidence="4" type="ORF">LREN565_2180</name>
</gene>
<dbReference type="InterPro" id="IPR010056">
    <property type="entry name" value="Phage_rep_org__N"/>
</dbReference>
<sequence length="399" mass="43466">MLLKPVIQLPSDLFQLPEFQQLAQLTTKTQYRTALALWLKLLLKAGRLNQAGLIYTHAKWPLSLGAVCRLANITEISTARRSLAFLIQAGLLAATENHQYRICNWQRYYLAQPPADYHGLIKFTGKASGKMGQQPPLPPAATALDRSSVPQASAGSSRPNAPKTISGALDDSGAPVDNLVPADNAASAMQQPVNPVPAATPVATTSPAATATPTATISPAPRSPATVKSATTSQQATSPAATAKPTTANPPPLTAYSAAQQARLQQATVKVLAYLNQQTGKHFIVDQRSQRLLGHLFQQQVTMAQIKQVINWKCHEWRNTEFWKFVRPQTLFGPKFNQYLQEAPPLTRPKTRTTVSRQAYLRQLYGMSCSVAEVVRRAAADNIHTTTKEVEAIAHELRA</sequence>
<feature type="domain" description="Phage conserved hypothetical protein C-terminal" evidence="2">
    <location>
        <begin position="271"/>
        <end position="341"/>
    </location>
</feature>
<feature type="compositionally biased region" description="Low complexity" evidence="1">
    <location>
        <begin position="195"/>
        <end position="247"/>
    </location>
</feature>
<dbReference type="Pfam" id="PF09681">
    <property type="entry name" value="Phage_rep_org_N"/>
    <property type="match status" value="1"/>
</dbReference>
<evidence type="ECO:0000259" key="3">
    <source>
        <dbReference type="Pfam" id="PF09681"/>
    </source>
</evidence>
<name>A0A1K2I9J8_9LACO</name>